<accession>A0A484I9I1</accession>
<dbReference type="PRINTS" id="PR00599">
    <property type="entry name" value="MAPEPTIDASE"/>
</dbReference>
<feature type="domain" description="Peptidase M24" evidence="9">
    <location>
        <begin position="5"/>
        <end position="199"/>
    </location>
</feature>
<dbReference type="GO" id="GO:0006508">
    <property type="term" value="P:proteolysis"/>
    <property type="evidence" value="ECO:0007669"/>
    <property type="project" value="UniProtKB-KW"/>
</dbReference>
<dbReference type="KEGG" id="nfn:NFRAN_1444"/>
<comment type="cofactor">
    <cofactor evidence="8">
        <name>Co(2+)</name>
        <dbReference type="ChEBI" id="CHEBI:48828"/>
    </cofactor>
    <cofactor evidence="8">
        <name>Zn(2+)</name>
        <dbReference type="ChEBI" id="CHEBI:29105"/>
    </cofactor>
    <cofactor evidence="8">
        <name>Mn(2+)</name>
        <dbReference type="ChEBI" id="CHEBI:29035"/>
    </cofactor>
    <cofactor evidence="8">
        <name>Fe(2+)</name>
        <dbReference type="ChEBI" id="CHEBI:29033"/>
    </cofactor>
    <text evidence="8">Binds 2 divalent metal cations per subunit. Has a high-affinity and a low affinity metal-binding site. The true nature of the physiological cofactor is under debate. The enzyme is active with cobalt, zinc, manganese or divalent iron ions.</text>
</comment>
<dbReference type="InterPro" id="IPR036390">
    <property type="entry name" value="WH_DNA-bd_sf"/>
</dbReference>
<dbReference type="PANTHER" id="PTHR45777">
    <property type="entry name" value="METHIONINE AMINOPEPTIDASE 2"/>
    <property type="match status" value="1"/>
</dbReference>
<sequence length="297" mass="33421">MSLENYTRAGHIASLVRENTRKRNHIGRTLEEVCNSIEKEIIDYGGNPAFPVNVSINEIAAHYTAEPNDQIVIKDTDVVKIDLGVHINGYVADTAVTISYDPKYDQLIRVAELSLSEAIKIAKHNTKSSEIGKTIENTISHYGLKPIQNLSGHSLEQYIIHAGKSIPNIKTYGSSFSLSSNQAYAIEPFVTTNDGLGIVYEGKKRNIFSLISRKPTKDKEADEFILYLWDKFKTLPFALRWLVNNFDESKARAMIDFLIKKKNVRGYPILVEGNNKVVSQAEHTIFISDNLSYIITK</sequence>
<dbReference type="SUPFAM" id="SSF55920">
    <property type="entry name" value="Creatinase/aminopeptidase"/>
    <property type="match status" value="1"/>
</dbReference>
<dbReference type="InterPro" id="IPR001714">
    <property type="entry name" value="Pept_M24_MAP"/>
</dbReference>
<dbReference type="GO" id="GO:0005737">
    <property type="term" value="C:cytoplasm"/>
    <property type="evidence" value="ECO:0007669"/>
    <property type="project" value="TreeGrafter"/>
</dbReference>
<keyword evidence="5 8" id="KW-0645">Protease</keyword>
<dbReference type="Gene3D" id="1.10.10.10">
    <property type="entry name" value="Winged helix-like DNA-binding domain superfamily/Winged helix DNA-binding domain"/>
    <property type="match status" value="1"/>
</dbReference>
<organism evidence="10 11">
    <name type="scientific">Candidatus Nitrosocosmicus franklandianus</name>
    <dbReference type="NCBI Taxonomy" id="1798806"/>
    <lineage>
        <taxon>Archaea</taxon>
        <taxon>Nitrososphaerota</taxon>
        <taxon>Nitrososphaeria</taxon>
        <taxon>Nitrososphaerales</taxon>
        <taxon>Nitrososphaeraceae</taxon>
        <taxon>Candidatus Nitrosocosmicus</taxon>
    </lineage>
</organism>
<evidence type="ECO:0000256" key="2">
    <source>
        <dbReference type="ARBA" id="ARBA00001936"/>
    </source>
</evidence>
<dbReference type="RefSeq" id="WP_134483780.1">
    <property type="nucleotide sequence ID" value="NZ_LR216287.1"/>
</dbReference>
<keyword evidence="7 10" id="KW-0378">Hydrolase</keyword>
<dbReference type="OrthoDB" id="372008at2157"/>
<protein>
    <recommendedName>
        <fullName evidence="8">Methionine aminopeptidase</fullName>
        <ecNumber evidence="8">3.4.11.18</ecNumber>
    </recommendedName>
</protein>
<evidence type="ECO:0000256" key="1">
    <source>
        <dbReference type="ARBA" id="ARBA00000294"/>
    </source>
</evidence>
<dbReference type="InterPro" id="IPR018349">
    <property type="entry name" value="Pept_M24A_MAP2_BS"/>
</dbReference>
<dbReference type="InterPro" id="IPR050247">
    <property type="entry name" value="Met_Aminopeptidase_Type2"/>
</dbReference>
<evidence type="ECO:0000256" key="7">
    <source>
        <dbReference type="ARBA" id="ARBA00022801"/>
    </source>
</evidence>
<dbReference type="GO" id="GO:0004239">
    <property type="term" value="F:initiator methionyl aminopeptidase activity"/>
    <property type="evidence" value="ECO:0007669"/>
    <property type="project" value="UniProtKB-EC"/>
</dbReference>
<dbReference type="EC" id="3.4.11.18" evidence="8"/>
<dbReference type="InterPro" id="IPR036005">
    <property type="entry name" value="Creatinase/aminopeptidase-like"/>
</dbReference>
<dbReference type="PROSITE" id="PS01202">
    <property type="entry name" value="MAP_2"/>
    <property type="match status" value="1"/>
</dbReference>
<dbReference type="InterPro" id="IPR036388">
    <property type="entry name" value="WH-like_DNA-bd_sf"/>
</dbReference>
<dbReference type="NCBIfam" id="TIGR00501">
    <property type="entry name" value="met_pdase_II"/>
    <property type="match status" value="1"/>
</dbReference>
<name>A0A484I9I1_9ARCH</name>
<dbReference type="GO" id="GO:0046872">
    <property type="term" value="F:metal ion binding"/>
    <property type="evidence" value="ECO:0007669"/>
    <property type="project" value="UniProtKB-KW"/>
</dbReference>
<keyword evidence="11" id="KW-1185">Reference proteome</keyword>
<evidence type="ECO:0000259" key="9">
    <source>
        <dbReference type="Pfam" id="PF00557"/>
    </source>
</evidence>
<dbReference type="SUPFAM" id="SSF46785">
    <property type="entry name" value="Winged helix' DNA-binding domain"/>
    <property type="match status" value="1"/>
</dbReference>
<comment type="catalytic activity">
    <reaction evidence="1 8">
        <text>Release of N-terminal amino acids, preferentially methionine, from peptides and arylamides.</text>
        <dbReference type="EC" id="3.4.11.18"/>
    </reaction>
</comment>
<comment type="cofactor">
    <cofactor evidence="2">
        <name>Mn(2+)</name>
        <dbReference type="ChEBI" id="CHEBI:29035"/>
    </cofactor>
</comment>
<evidence type="ECO:0000313" key="10">
    <source>
        <dbReference type="EMBL" id="VFJ13766.1"/>
    </source>
</evidence>
<dbReference type="Pfam" id="PF00557">
    <property type="entry name" value="Peptidase_M24"/>
    <property type="match status" value="1"/>
</dbReference>
<dbReference type="PANTHER" id="PTHR45777:SF2">
    <property type="entry name" value="METHIONINE AMINOPEPTIDASE 2"/>
    <property type="match status" value="1"/>
</dbReference>
<keyword evidence="6 8" id="KW-0479">Metal-binding</keyword>
<reference evidence="10 11" key="1">
    <citation type="submission" date="2019-02" db="EMBL/GenBank/DDBJ databases">
        <authorList>
            <person name="Lehtovirta-Morley E L."/>
        </authorList>
    </citation>
    <scope>NUCLEOTIDE SEQUENCE [LARGE SCALE GENOMIC DNA]</scope>
    <source>
        <strain evidence="10">NFRAN1</strain>
    </source>
</reference>
<evidence type="ECO:0000256" key="6">
    <source>
        <dbReference type="ARBA" id="ARBA00022723"/>
    </source>
</evidence>
<dbReference type="Proteomes" id="UP000294299">
    <property type="component" value="Chromosome NFRAN"/>
</dbReference>
<evidence type="ECO:0000256" key="4">
    <source>
        <dbReference type="ARBA" id="ARBA00022438"/>
    </source>
</evidence>
<dbReference type="GeneID" id="39420800"/>
<dbReference type="AlphaFoldDB" id="A0A484I9I1"/>
<dbReference type="Gene3D" id="3.90.230.10">
    <property type="entry name" value="Creatinase/methionine aminopeptidase superfamily"/>
    <property type="match status" value="1"/>
</dbReference>
<keyword evidence="4 8" id="KW-0031">Aminopeptidase</keyword>
<gene>
    <name evidence="10" type="primary">map</name>
    <name evidence="10" type="ORF">NFRAN_1444</name>
</gene>
<comment type="function">
    <text evidence="8">Removes the N-terminal methionine from nascent proteins. The N-terminal methionine is often cleaved when the second residue in the primary sequence is small and uncharged (Met-Ala-, Cys, Gly, Pro, Ser, Thr, or Val).</text>
</comment>
<dbReference type="InterPro" id="IPR000994">
    <property type="entry name" value="Pept_M24"/>
</dbReference>
<dbReference type="EMBL" id="LR216287">
    <property type="protein sequence ID" value="VFJ13766.1"/>
    <property type="molecule type" value="Genomic_DNA"/>
</dbReference>
<dbReference type="InterPro" id="IPR002468">
    <property type="entry name" value="Pept_M24A_MAP2"/>
</dbReference>
<evidence type="ECO:0000256" key="8">
    <source>
        <dbReference type="RuleBase" id="RU003653"/>
    </source>
</evidence>
<comment type="cofactor">
    <cofactor evidence="3">
        <name>Fe(2+)</name>
        <dbReference type="ChEBI" id="CHEBI:29033"/>
    </cofactor>
</comment>
<dbReference type="GO" id="GO:0070006">
    <property type="term" value="F:metalloaminopeptidase activity"/>
    <property type="evidence" value="ECO:0007669"/>
    <property type="project" value="InterPro"/>
</dbReference>
<evidence type="ECO:0000256" key="5">
    <source>
        <dbReference type="ARBA" id="ARBA00022670"/>
    </source>
</evidence>
<evidence type="ECO:0000256" key="3">
    <source>
        <dbReference type="ARBA" id="ARBA00001954"/>
    </source>
</evidence>
<comment type="similarity">
    <text evidence="8">Belongs to the peptidase M24A family.</text>
</comment>
<evidence type="ECO:0000313" key="11">
    <source>
        <dbReference type="Proteomes" id="UP000294299"/>
    </source>
</evidence>
<proteinExistence type="inferred from homology"/>